<accession>A0A969PWI2</accession>
<dbReference type="PROSITE" id="PS51118">
    <property type="entry name" value="HTH_HXLR"/>
    <property type="match status" value="1"/>
</dbReference>
<proteinExistence type="predicted"/>
<name>A0A969PWI2_9BACI</name>
<sequence length="113" mass="12972">MEELAMCPKFESAFQLLGKRWNGLIIRVLLHGPARFRDISSNIPNMSDKMLVDRLKQLEEIGIVKRHVYPETPVRIEYTLTDKGRALEPALDEIQAWAEAWVPGETPQESVQN</sequence>
<keyword evidence="3" id="KW-0804">Transcription</keyword>
<evidence type="ECO:0000259" key="4">
    <source>
        <dbReference type="PROSITE" id="PS51118"/>
    </source>
</evidence>
<dbReference type="Pfam" id="PF01638">
    <property type="entry name" value="HxlR"/>
    <property type="match status" value="1"/>
</dbReference>
<dbReference type="InterPro" id="IPR002577">
    <property type="entry name" value="HTH_HxlR"/>
</dbReference>
<dbReference type="AlphaFoldDB" id="A0A969PWI2"/>
<evidence type="ECO:0000313" key="6">
    <source>
        <dbReference type="Proteomes" id="UP000752012"/>
    </source>
</evidence>
<gene>
    <name evidence="5" type="ORF">HCN83_04955</name>
</gene>
<organism evidence="5 6">
    <name type="scientific">Alkalicoccus luteus</name>
    <dbReference type="NCBI Taxonomy" id="1237094"/>
    <lineage>
        <taxon>Bacteria</taxon>
        <taxon>Bacillati</taxon>
        <taxon>Bacillota</taxon>
        <taxon>Bacilli</taxon>
        <taxon>Bacillales</taxon>
        <taxon>Bacillaceae</taxon>
        <taxon>Alkalicoccus</taxon>
    </lineage>
</organism>
<keyword evidence="1" id="KW-0805">Transcription regulation</keyword>
<evidence type="ECO:0000256" key="3">
    <source>
        <dbReference type="ARBA" id="ARBA00023163"/>
    </source>
</evidence>
<dbReference type="RefSeq" id="WP_168005228.1">
    <property type="nucleotide sequence ID" value="NZ_JAATHJ010000005.1"/>
</dbReference>
<dbReference type="InterPro" id="IPR036388">
    <property type="entry name" value="WH-like_DNA-bd_sf"/>
</dbReference>
<dbReference type="EMBL" id="JAATHJ010000005">
    <property type="protein sequence ID" value="NJP36932.1"/>
    <property type="molecule type" value="Genomic_DNA"/>
</dbReference>
<keyword evidence="6" id="KW-1185">Reference proteome</keyword>
<feature type="domain" description="HTH hxlR-type" evidence="4">
    <location>
        <begin position="7"/>
        <end position="106"/>
    </location>
</feature>
<comment type="caution">
    <text evidence="5">The sequence shown here is derived from an EMBL/GenBank/DDBJ whole genome shotgun (WGS) entry which is preliminary data.</text>
</comment>
<dbReference type="SUPFAM" id="SSF46785">
    <property type="entry name" value="Winged helix' DNA-binding domain"/>
    <property type="match status" value="1"/>
</dbReference>
<reference evidence="5 6" key="1">
    <citation type="submission" date="2020-03" db="EMBL/GenBank/DDBJ databases">
        <title>Assessment of the enzymatic potential of alkaline-tolerant lipase obtained from Bacillus luteus H11 (technogenic soil) for the bioremediation of saline soils contaminated with petroleum substances.</title>
        <authorList>
            <person name="Kalwasinska A."/>
        </authorList>
    </citation>
    <scope>NUCLEOTIDE SEQUENCE [LARGE SCALE GENOMIC DNA]</scope>
    <source>
        <strain evidence="5 6">H11</strain>
    </source>
</reference>
<dbReference type="GO" id="GO:0003677">
    <property type="term" value="F:DNA binding"/>
    <property type="evidence" value="ECO:0007669"/>
    <property type="project" value="UniProtKB-KW"/>
</dbReference>
<dbReference type="PANTHER" id="PTHR33204">
    <property type="entry name" value="TRANSCRIPTIONAL REGULATOR, MARR FAMILY"/>
    <property type="match status" value="1"/>
</dbReference>
<keyword evidence="2" id="KW-0238">DNA-binding</keyword>
<evidence type="ECO:0000256" key="2">
    <source>
        <dbReference type="ARBA" id="ARBA00023125"/>
    </source>
</evidence>
<protein>
    <submittedName>
        <fullName evidence="5">Helix-turn-helix transcriptional regulator</fullName>
    </submittedName>
</protein>
<dbReference type="InterPro" id="IPR036390">
    <property type="entry name" value="WH_DNA-bd_sf"/>
</dbReference>
<dbReference type="Proteomes" id="UP000752012">
    <property type="component" value="Unassembled WGS sequence"/>
</dbReference>
<evidence type="ECO:0000256" key="1">
    <source>
        <dbReference type="ARBA" id="ARBA00023015"/>
    </source>
</evidence>
<evidence type="ECO:0000313" key="5">
    <source>
        <dbReference type="EMBL" id="NJP36932.1"/>
    </source>
</evidence>
<dbReference type="PANTHER" id="PTHR33204:SF37">
    <property type="entry name" value="HTH-TYPE TRANSCRIPTIONAL REGULATOR YODB"/>
    <property type="match status" value="1"/>
</dbReference>
<dbReference type="Gene3D" id="1.10.10.10">
    <property type="entry name" value="Winged helix-like DNA-binding domain superfamily/Winged helix DNA-binding domain"/>
    <property type="match status" value="1"/>
</dbReference>